<gene>
    <name evidence="1" type="ORF">ACFPO9_00605</name>
</gene>
<organism evidence="1 2">
    <name type="scientific">Massilia aerilata</name>
    <dbReference type="NCBI Taxonomy" id="453817"/>
    <lineage>
        <taxon>Bacteria</taxon>
        <taxon>Pseudomonadati</taxon>
        <taxon>Pseudomonadota</taxon>
        <taxon>Betaproteobacteria</taxon>
        <taxon>Burkholderiales</taxon>
        <taxon>Oxalobacteraceae</taxon>
        <taxon>Telluria group</taxon>
        <taxon>Massilia</taxon>
    </lineage>
</organism>
<dbReference type="RefSeq" id="WP_379765491.1">
    <property type="nucleotide sequence ID" value="NZ_JBHSMZ010000001.1"/>
</dbReference>
<protein>
    <submittedName>
        <fullName evidence="1">Uncharacterized protein</fullName>
    </submittedName>
</protein>
<evidence type="ECO:0000313" key="2">
    <source>
        <dbReference type="Proteomes" id="UP001596086"/>
    </source>
</evidence>
<accession>A0ABW0RSJ2</accession>
<name>A0ABW0RSJ2_9BURK</name>
<sequence length="46" mass="5144">MVAAPSVSITRRRPYPAFGLILFELGHRIELRRLRASPGPVSAPWT</sequence>
<comment type="caution">
    <text evidence="1">The sequence shown here is derived from an EMBL/GenBank/DDBJ whole genome shotgun (WGS) entry which is preliminary data.</text>
</comment>
<proteinExistence type="predicted"/>
<evidence type="ECO:0000313" key="1">
    <source>
        <dbReference type="EMBL" id="MFC5547011.1"/>
    </source>
</evidence>
<dbReference type="Proteomes" id="UP001596086">
    <property type="component" value="Unassembled WGS sequence"/>
</dbReference>
<dbReference type="EMBL" id="JBHSMZ010000001">
    <property type="protein sequence ID" value="MFC5547011.1"/>
    <property type="molecule type" value="Genomic_DNA"/>
</dbReference>
<keyword evidence="2" id="KW-1185">Reference proteome</keyword>
<reference evidence="2" key="1">
    <citation type="journal article" date="2019" name="Int. J. Syst. Evol. Microbiol.">
        <title>The Global Catalogue of Microorganisms (GCM) 10K type strain sequencing project: providing services to taxonomists for standard genome sequencing and annotation.</title>
        <authorList>
            <consortium name="The Broad Institute Genomics Platform"/>
            <consortium name="The Broad Institute Genome Sequencing Center for Infectious Disease"/>
            <person name="Wu L."/>
            <person name="Ma J."/>
        </authorList>
    </citation>
    <scope>NUCLEOTIDE SEQUENCE [LARGE SCALE GENOMIC DNA]</scope>
    <source>
        <strain evidence="2">CGMCC 4.5798</strain>
    </source>
</reference>